<organism evidence="3 4">
    <name type="scientific">Aspergillus calidoustus</name>
    <dbReference type="NCBI Taxonomy" id="454130"/>
    <lineage>
        <taxon>Eukaryota</taxon>
        <taxon>Fungi</taxon>
        <taxon>Dikarya</taxon>
        <taxon>Ascomycota</taxon>
        <taxon>Pezizomycotina</taxon>
        <taxon>Eurotiomycetes</taxon>
        <taxon>Eurotiomycetidae</taxon>
        <taxon>Eurotiales</taxon>
        <taxon>Aspergillaceae</taxon>
        <taxon>Aspergillus</taxon>
        <taxon>Aspergillus subgen. Nidulantes</taxon>
    </lineage>
</organism>
<gene>
    <name evidence="3" type="ORF">ASPCAL03293</name>
</gene>
<dbReference type="AlphaFoldDB" id="A0A0U5C3V7"/>
<keyword evidence="4" id="KW-1185">Reference proteome</keyword>
<feature type="region of interest" description="Disordered" evidence="1">
    <location>
        <begin position="122"/>
        <end position="172"/>
    </location>
</feature>
<dbReference type="Proteomes" id="UP000054771">
    <property type="component" value="Unassembled WGS sequence"/>
</dbReference>
<feature type="transmembrane region" description="Helical" evidence="2">
    <location>
        <begin position="94"/>
        <end position="113"/>
    </location>
</feature>
<evidence type="ECO:0008006" key="5">
    <source>
        <dbReference type="Google" id="ProtNLM"/>
    </source>
</evidence>
<protein>
    <recommendedName>
        <fullName evidence="5">Transmembrane protein</fullName>
    </recommendedName>
</protein>
<sequence length="172" mass="19202">MTIESNIPTECSDHVVWTYRYLNRPREATFCDERSLFRAGRNTWPDLYRPTPSYEPTPTPPPYTNTAPKSTPSPSPSPSPRASPRAGLGSGAEVVIVAAFGMVLSVSIIWFCMSRRNGPVELEDEHEEEKGPMLSKAEMEAAEEEEKDRLLHGEFKDDALDAPPPYAKHVRG</sequence>
<evidence type="ECO:0000256" key="2">
    <source>
        <dbReference type="SAM" id="Phobius"/>
    </source>
</evidence>
<feature type="compositionally biased region" description="Basic and acidic residues" evidence="1">
    <location>
        <begin position="147"/>
        <end position="159"/>
    </location>
</feature>
<feature type="region of interest" description="Disordered" evidence="1">
    <location>
        <begin position="47"/>
        <end position="88"/>
    </location>
</feature>
<evidence type="ECO:0000313" key="4">
    <source>
        <dbReference type="Proteomes" id="UP000054771"/>
    </source>
</evidence>
<proteinExistence type="predicted"/>
<keyword evidence="2" id="KW-0472">Membrane</keyword>
<evidence type="ECO:0000256" key="1">
    <source>
        <dbReference type="SAM" id="MobiDB-lite"/>
    </source>
</evidence>
<dbReference type="EMBL" id="CDMC01000003">
    <property type="protein sequence ID" value="CEL02121.1"/>
    <property type="molecule type" value="Genomic_DNA"/>
</dbReference>
<evidence type="ECO:0000313" key="3">
    <source>
        <dbReference type="EMBL" id="CEL02121.1"/>
    </source>
</evidence>
<reference evidence="4" key="1">
    <citation type="journal article" date="2016" name="Genome Announc.">
        <title>Draft genome sequences of fungus Aspergillus calidoustus.</title>
        <authorList>
            <person name="Horn F."/>
            <person name="Linde J."/>
            <person name="Mattern D.J."/>
            <person name="Walther G."/>
            <person name="Guthke R."/>
            <person name="Scherlach K."/>
            <person name="Martin K."/>
            <person name="Brakhage A.A."/>
            <person name="Petzke L."/>
            <person name="Valiante V."/>
        </authorList>
    </citation>
    <scope>NUCLEOTIDE SEQUENCE [LARGE SCALE GENOMIC DNA]</scope>
    <source>
        <strain evidence="4">SF006504</strain>
    </source>
</reference>
<feature type="compositionally biased region" description="Pro residues" evidence="1">
    <location>
        <begin position="53"/>
        <end position="63"/>
    </location>
</feature>
<feature type="compositionally biased region" description="Pro residues" evidence="1">
    <location>
        <begin position="71"/>
        <end position="81"/>
    </location>
</feature>
<accession>A0A0U5C3V7</accession>
<keyword evidence="2" id="KW-1133">Transmembrane helix</keyword>
<keyword evidence="2" id="KW-0812">Transmembrane</keyword>
<name>A0A0U5C3V7_ASPCI</name>